<dbReference type="PANTHER" id="PTHR23048">
    <property type="entry name" value="MYOSIN LIGHT CHAIN 1, 3"/>
    <property type="match status" value="1"/>
</dbReference>
<evidence type="ECO:0000259" key="1">
    <source>
        <dbReference type="PROSITE" id="PS50222"/>
    </source>
</evidence>
<dbReference type="GO" id="GO:0016460">
    <property type="term" value="C:myosin II complex"/>
    <property type="evidence" value="ECO:0007669"/>
    <property type="project" value="TreeGrafter"/>
</dbReference>
<dbReference type="STRING" id="30019.A0A0M4EDY5"/>
<dbReference type="Gene3D" id="1.10.238.10">
    <property type="entry name" value="EF-hand"/>
    <property type="match status" value="2"/>
</dbReference>
<dbReference type="FunFam" id="1.10.238.10:FF:000001">
    <property type="entry name" value="Calmodulin 1"/>
    <property type="match status" value="1"/>
</dbReference>
<proteinExistence type="predicted"/>
<dbReference type="SMR" id="A0A0M4EDY5"/>
<dbReference type="AlphaFoldDB" id="A0A0M4EDY5"/>
<feature type="domain" description="EF-hand" evidence="1">
    <location>
        <begin position="8"/>
        <end position="43"/>
    </location>
</feature>
<reference evidence="2 3" key="1">
    <citation type="submission" date="2015-08" db="EMBL/GenBank/DDBJ databases">
        <title>Ancestral chromatin configuration constrains chromatin evolution on differentiating sex chromosomes in Drosophila.</title>
        <authorList>
            <person name="Zhou Q."/>
            <person name="Bachtrog D."/>
        </authorList>
    </citation>
    <scope>NUCLEOTIDE SEQUENCE [LARGE SCALE GENOMIC DNA]</scope>
    <source>
        <tissue evidence="2">Whole larvae</tissue>
    </source>
</reference>
<dbReference type="GO" id="GO:0032036">
    <property type="term" value="F:myosin heavy chain binding"/>
    <property type="evidence" value="ECO:0007669"/>
    <property type="project" value="TreeGrafter"/>
</dbReference>
<dbReference type="OrthoDB" id="5959761at2759"/>
<evidence type="ECO:0000313" key="2">
    <source>
        <dbReference type="EMBL" id="ALC40147.1"/>
    </source>
</evidence>
<dbReference type="SUPFAM" id="SSF47473">
    <property type="entry name" value="EF-hand"/>
    <property type="match status" value="1"/>
</dbReference>
<dbReference type="InterPro" id="IPR011992">
    <property type="entry name" value="EF-hand-dom_pair"/>
</dbReference>
<dbReference type="EMBL" id="CP012523">
    <property type="protein sequence ID" value="ALC40147.1"/>
    <property type="molecule type" value="Genomic_DNA"/>
</dbReference>
<dbReference type="GO" id="GO:0005509">
    <property type="term" value="F:calcium ion binding"/>
    <property type="evidence" value="ECO:0007669"/>
    <property type="project" value="InterPro"/>
</dbReference>
<dbReference type="OMA" id="MANKESP"/>
<dbReference type="InterPro" id="IPR002048">
    <property type="entry name" value="EF_hand_dom"/>
</dbReference>
<organism evidence="2 3">
    <name type="scientific">Drosophila busckii</name>
    <name type="common">Fruit fly</name>
    <dbReference type="NCBI Taxonomy" id="30019"/>
    <lineage>
        <taxon>Eukaryota</taxon>
        <taxon>Metazoa</taxon>
        <taxon>Ecdysozoa</taxon>
        <taxon>Arthropoda</taxon>
        <taxon>Hexapoda</taxon>
        <taxon>Insecta</taxon>
        <taxon>Pterygota</taxon>
        <taxon>Neoptera</taxon>
        <taxon>Endopterygota</taxon>
        <taxon>Diptera</taxon>
        <taxon>Brachycera</taxon>
        <taxon>Muscomorpha</taxon>
        <taxon>Ephydroidea</taxon>
        <taxon>Drosophilidae</taxon>
        <taxon>Drosophila</taxon>
    </lineage>
</organism>
<gene>
    <name evidence="2" type="ORF">Dbus_chr2Lg2232</name>
</gene>
<dbReference type="Proteomes" id="UP000494163">
    <property type="component" value="Chromosome 2L"/>
</dbReference>
<accession>A0A0M4EDY5</accession>
<dbReference type="PROSITE" id="PS50222">
    <property type="entry name" value="EF_HAND_2"/>
    <property type="match status" value="1"/>
</dbReference>
<evidence type="ECO:0000313" key="3">
    <source>
        <dbReference type="Proteomes" id="UP000494163"/>
    </source>
</evidence>
<protein>
    <submittedName>
        <fullName evidence="2">CG17237</fullName>
    </submittedName>
</protein>
<name>A0A0M4EDY5_DROBS</name>
<keyword evidence="3" id="KW-1185">Reference proteome</keyword>
<dbReference type="InterPro" id="IPR050230">
    <property type="entry name" value="CALM/Myosin/TropC-like"/>
</dbReference>
<dbReference type="PANTHER" id="PTHR23048:SF49">
    <property type="entry name" value="FI08416P-RELATED"/>
    <property type="match status" value="1"/>
</dbReference>
<sequence length="154" mass="17190">MASQCSAEQLQKILWTFLQYDLRGDGKLELSQLGDCLRVLERNPSEASIRQHIQKLRASNAAIARISFDEFLPILESYPAIAATSTDEAAQFIDSLRMFDEQGTGYLPAGKLRRILASCGEPLSKHELDELLSNRINAQGLVNYVELIHAIIKS</sequence>